<keyword evidence="1" id="KW-0805">Transcription regulation</keyword>
<feature type="DNA-binding region" description="H-T-H motif" evidence="4">
    <location>
        <begin position="35"/>
        <end position="54"/>
    </location>
</feature>
<dbReference type="InterPro" id="IPR050109">
    <property type="entry name" value="HTH-type_TetR-like_transc_reg"/>
</dbReference>
<accession>A0A6I2F4F8</accession>
<dbReference type="PANTHER" id="PTHR30055">
    <property type="entry name" value="HTH-TYPE TRANSCRIPTIONAL REGULATOR RUTR"/>
    <property type="match status" value="1"/>
</dbReference>
<dbReference type="InterPro" id="IPR009057">
    <property type="entry name" value="Homeodomain-like_sf"/>
</dbReference>
<evidence type="ECO:0000256" key="4">
    <source>
        <dbReference type="PROSITE-ProRule" id="PRU00335"/>
    </source>
</evidence>
<reference evidence="6 7" key="1">
    <citation type="submission" date="2019-10" db="EMBL/GenBank/DDBJ databases">
        <authorList>
            <person name="Nie G."/>
            <person name="Ming H."/>
            <person name="Yi B."/>
        </authorList>
    </citation>
    <scope>NUCLEOTIDE SEQUENCE [LARGE SCALE GENOMIC DNA]</scope>
    <source>
        <strain evidence="6 7">CFH 90414</strain>
    </source>
</reference>
<comment type="caution">
    <text evidence="6">The sequence shown here is derived from an EMBL/GenBank/DDBJ whole genome shotgun (WGS) entry which is preliminary data.</text>
</comment>
<keyword evidence="7" id="KW-1185">Reference proteome</keyword>
<dbReference type="SUPFAM" id="SSF48498">
    <property type="entry name" value="Tetracyclin repressor-like, C-terminal domain"/>
    <property type="match status" value="1"/>
</dbReference>
<name>A0A6I2F4F8_9MICO</name>
<dbReference type="InterPro" id="IPR011075">
    <property type="entry name" value="TetR_C"/>
</dbReference>
<dbReference type="RefSeq" id="WP_312855083.1">
    <property type="nucleotide sequence ID" value="NZ_WJIF01000005.1"/>
</dbReference>
<dbReference type="InterPro" id="IPR036271">
    <property type="entry name" value="Tet_transcr_reg_TetR-rel_C_sf"/>
</dbReference>
<dbReference type="PROSITE" id="PS50977">
    <property type="entry name" value="HTH_TETR_2"/>
    <property type="match status" value="1"/>
</dbReference>
<dbReference type="Gene3D" id="1.10.357.10">
    <property type="entry name" value="Tetracycline Repressor, domain 2"/>
    <property type="match status" value="1"/>
</dbReference>
<dbReference type="InterPro" id="IPR001647">
    <property type="entry name" value="HTH_TetR"/>
</dbReference>
<evidence type="ECO:0000313" key="7">
    <source>
        <dbReference type="Proteomes" id="UP000431080"/>
    </source>
</evidence>
<dbReference type="PANTHER" id="PTHR30055:SF148">
    <property type="entry name" value="TETR-FAMILY TRANSCRIPTIONAL REGULATOR"/>
    <property type="match status" value="1"/>
</dbReference>
<organism evidence="6 7">
    <name type="scientific">Agromyces agglutinans</name>
    <dbReference type="NCBI Taxonomy" id="2662258"/>
    <lineage>
        <taxon>Bacteria</taxon>
        <taxon>Bacillati</taxon>
        <taxon>Actinomycetota</taxon>
        <taxon>Actinomycetes</taxon>
        <taxon>Micrococcales</taxon>
        <taxon>Microbacteriaceae</taxon>
        <taxon>Agromyces</taxon>
    </lineage>
</organism>
<dbReference type="PRINTS" id="PR00455">
    <property type="entry name" value="HTHTETR"/>
</dbReference>
<dbReference type="GO" id="GO:0003700">
    <property type="term" value="F:DNA-binding transcription factor activity"/>
    <property type="evidence" value="ECO:0007669"/>
    <property type="project" value="TreeGrafter"/>
</dbReference>
<evidence type="ECO:0000256" key="3">
    <source>
        <dbReference type="ARBA" id="ARBA00023163"/>
    </source>
</evidence>
<dbReference type="AlphaFoldDB" id="A0A6I2F4F8"/>
<evidence type="ECO:0000256" key="1">
    <source>
        <dbReference type="ARBA" id="ARBA00023015"/>
    </source>
</evidence>
<sequence>MNSAPDPARRSERARLAVLDSAMELCRENGFAQLTIEAIAERAGVSKKTIYRWWPSKGAVLLEAVSEAATAAAFHVDTGDLAVDMRTQLAGVVALFTPRDSSPVAALMSESQRDPSLATEVREQLIRPRIALFEERMRSAQRSGEIPEGADLGVALDLFYGPIYHRLVFHLDLPDDEELGARVDHVIAALRAMPAANR</sequence>
<gene>
    <name evidence="6" type="ORF">GE115_10885</name>
</gene>
<evidence type="ECO:0000256" key="2">
    <source>
        <dbReference type="ARBA" id="ARBA00023125"/>
    </source>
</evidence>
<dbReference type="Pfam" id="PF16859">
    <property type="entry name" value="TetR_C_11"/>
    <property type="match status" value="1"/>
</dbReference>
<evidence type="ECO:0000313" key="6">
    <source>
        <dbReference type="EMBL" id="MRG60365.1"/>
    </source>
</evidence>
<feature type="domain" description="HTH tetR-type" evidence="5">
    <location>
        <begin position="12"/>
        <end position="72"/>
    </location>
</feature>
<dbReference type="Gene3D" id="1.10.10.60">
    <property type="entry name" value="Homeodomain-like"/>
    <property type="match status" value="1"/>
</dbReference>
<keyword evidence="2 4" id="KW-0238">DNA-binding</keyword>
<keyword evidence="3" id="KW-0804">Transcription</keyword>
<dbReference type="Pfam" id="PF00440">
    <property type="entry name" value="TetR_N"/>
    <property type="match status" value="1"/>
</dbReference>
<dbReference type="Proteomes" id="UP000431080">
    <property type="component" value="Unassembled WGS sequence"/>
</dbReference>
<dbReference type="EMBL" id="WJIF01000005">
    <property type="protein sequence ID" value="MRG60365.1"/>
    <property type="molecule type" value="Genomic_DNA"/>
</dbReference>
<dbReference type="GO" id="GO:0000976">
    <property type="term" value="F:transcription cis-regulatory region binding"/>
    <property type="evidence" value="ECO:0007669"/>
    <property type="project" value="TreeGrafter"/>
</dbReference>
<evidence type="ECO:0000259" key="5">
    <source>
        <dbReference type="PROSITE" id="PS50977"/>
    </source>
</evidence>
<proteinExistence type="predicted"/>
<dbReference type="SUPFAM" id="SSF46689">
    <property type="entry name" value="Homeodomain-like"/>
    <property type="match status" value="1"/>
</dbReference>
<protein>
    <submittedName>
        <fullName evidence="6">TetR family transcriptional regulator</fullName>
    </submittedName>
</protein>